<reference evidence="1 2" key="1">
    <citation type="submission" date="2016-10" db="EMBL/GenBank/DDBJ databases">
        <authorList>
            <person name="de Groot N.N."/>
        </authorList>
    </citation>
    <scope>NUCLEOTIDE SEQUENCE [LARGE SCALE GENOMIC DNA]</scope>
    <source>
        <strain evidence="1 2">DSM 5885</strain>
    </source>
</reference>
<accession>A0A1G7VBU8</accession>
<protein>
    <recommendedName>
        <fullName evidence="3">Transposase</fullName>
    </recommendedName>
</protein>
<proteinExistence type="predicted"/>
<evidence type="ECO:0008006" key="3">
    <source>
        <dbReference type="Google" id="ProtNLM"/>
    </source>
</evidence>
<dbReference type="EMBL" id="FNCY01000001">
    <property type="protein sequence ID" value="SDG56819.1"/>
    <property type="molecule type" value="Genomic_DNA"/>
</dbReference>
<gene>
    <name evidence="1" type="ORF">SAMN05660652_00144</name>
</gene>
<dbReference type="Proteomes" id="UP000198607">
    <property type="component" value="Unassembled WGS sequence"/>
</dbReference>
<dbReference type="AlphaFoldDB" id="A0A1G7VBU8"/>
<keyword evidence="2" id="KW-1185">Reference proteome</keyword>
<name>A0A1G7VBU8_9RHOO</name>
<dbReference type="STRING" id="83767.SAMN05660652_00144"/>
<organism evidence="1 2">
    <name type="scientific">Propionivibrio dicarboxylicus</name>
    <dbReference type="NCBI Taxonomy" id="83767"/>
    <lineage>
        <taxon>Bacteria</taxon>
        <taxon>Pseudomonadati</taxon>
        <taxon>Pseudomonadota</taxon>
        <taxon>Betaproteobacteria</taxon>
        <taxon>Rhodocyclales</taxon>
        <taxon>Rhodocyclaceae</taxon>
        <taxon>Propionivibrio</taxon>
    </lineage>
</organism>
<evidence type="ECO:0000313" key="1">
    <source>
        <dbReference type="EMBL" id="SDG56819.1"/>
    </source>
</evidence>
<evidence type="ECO:0000313" key="2">
    <source>
        <dbReference type="Proteomes" id="UP000198607"/>
    </source>
</evidence>
<sequence>MAALASREERDRFGRSVATMNRTTARKPLPRCVSELLVILRDDKEWR</sequence>